<dbReference type="RefSeq" id="WP_089024117.1">
    <property type="nucleotide sequence ID" value="NZ_NIQC01000024.1"/>
</dbReference>
<evidence type="ECO:0000313" key="2">
    <source>
        <dbReference type="Proteomes" id="UP000214588"/>
    </source>
</evidence>
<dbReference type="EMBL" id="NIQC01000024">
    <property type="protein sequence ID" value="OWZ83213.1"/>
    <property type="molecule type" value="Genomic_DNA"/>
</dbReference>
<dbReference type="AlphaFoldDB" id="A0A226BW43"/>
<comment type="caution">
    <text evidence="1">The sequence shown here is derived from an EMBL/GenBank/DDBJ whole genome shotgun (WGS) entry which is preliminary data.</text>
</comment>
<organism evidence="1 2">
    <name type="scientific">Natranaerobius trueperi</name>
    <dbReference type="NCBI Taxonomy" id="759412"/>
    <lineage>
        <taxon>Bacteria</taxon>
        <taxon>Bacillati</taxon>
        <taxon>Bacillota</taxon>
        <taxon>Clostridia</taxon>
        <taxon>Natranaerobiales</taxon>
        <taxon>Natranaerobiaceae</taxon>
        <taxon>Natranaerobius</taxon>
    </lineage>
</organism>
<protein>
    <submittedName>
        <fullName evidence="1">Uncharacterized protein</fullName>
    </submittedName>
</protein>
<keyword evidence="2" id="KW-1185">Reference proteome</keyword>
<evidence type="ECO:0000313" key="1">
    <source>
        <dbReference type="EMBL" id="OWZ83213.1"/>
    </source>
</evidence>
<gene>
    <name evidence="1" type="ORF">CDO51_09960</name>
</gene>
<sequence>MITQQDNATKKSSKPLLVNNDLFSSANKNIAEDYFRYEYRYHDLSNGLDLEKDLTLILYNTELTKRVQKKVPAIEPNDSFDYPYLEVNLTDKLSF</sequence>
<reference evidence="1 2" key="1">
    <citation type="submission" date="2017-06" db="EMBL/GenBank/DDBJ databases">
        <title>Draft Genome Sequence of Natranaerobius trueperi halophilic, alkalithermophilic bacteria from soda lakes.</title>
        <authorList>
            <person name="Zhao B."/>
        </authorList>
    </citation>
    <scope>NUCLEOTIDE SEQUENCE [LARGE SCALE GENOMIC DNA]</scope>
    <source>
        <strain evidence="1 2">DSM 18760</strain>
    </source>
</reference>
<name>A0A226BW43_9FIRM</name>
<dbReference type="Proteomes" id="UP000214588">
    <property type="component" value="Unassembled WGS sequence"/>
</dbReference>
<proteinExistence type="predicted"/>
<accession>A0A226BW43</accession>